<proteinExistence type="predicted"/>
<keyword evidence="2" id="KW-0472">Membrane</keyword>
<keyword evidence="3" id="KW-1185">Reference proteome</keyword>
<sequence length="548" mass="61834">MESLDALVSDEEIYEQEGDNVKFVGDGKEVELELETLKFKFCSDGCMGKTVRACYDSANPNLNAKGECGPGQCEFKAGISEGDDKVPVLWFYDKFHNKDFPKDGYICATTTTMKSPDASSDGIRPFPSCEPLKHDGNVVKLYIQRVPPGCPLYVVNAKKWTPPPSTTTTTKTIENNQTTPKSSNAELWIGIGIGIFILIIVIIGFGYYCYRTQIQKKPLFGNKKEVVKEKTEDKQEIVIKPESKKEEKQQPKPRKEKKAIVATKPSKEVTQENTTKEDVPPAKKVSVERTLENPPTKASVVQKQQQSRKPRVYVPKKVILPAPKLSSKNDSLSGQHEVGMQILVENSSESVKRHCYDLLNEDANEGAIEKLDNFYPPGPVRAFERREIELFCCARISIMFKLIETLVDVAMKALQENGATFDEHSNIIEMDFRAEKYLQSSSTPEFIRIVLQRRYTVFNRRKACTLIRRQLPIIQKEFSEKERSMLAFPICAIEEAYKLDAYGFKNVSSLDSLSGAEDDETQHSTHASEKLQKKESAGGKKKGSKKRR</sequence>
<accession>A0A914Q240</accession>
<dbReference type="AlphaFoldDB" id="A0A914Q240"/>
<feature type="compositionally biased region" description="Basic and acidic residues" evidence="1">
    <location>
        <begin position="231"/>
        <end position="250"/>
    </location>
</feature>
<organism evidence="3 4">
    <name type="scientific">Panagrolaimus davidi</name>
    <dbReference type="NCBI Taxonomy" id="227884"/>
    <lineage>
        <taxon>Eukaryota</taxon>
        <taxon>Metazoa</taxon>
        <taxon>Ecdysozoa</taxon>
        <taxon>Nematoda</taxon>
        <taxon>Chromadorea</taxon>
        <taxon>Rhabditida</taxon>
        <taxon>Tylenchina</taxon>
        <taxon>Panagrolaimomorpha</taxon>
        <taxon>Panagrolaimoidea</taxon>
        <taxon>Panagrolaimidae</taxon>
        <taxon>Panagrolaimus</taxon>
    </lineage>
</organism>
<keyword evidence="2" id="KW-1133">Transmembrane helix</keyword>
<dbReference type="WBParaSite" id="PDA_v2.g21181.t1">
    <property type="protein sequence ID" value="PDA_v2.g21181.t1"/>
    <property type="gene ID" value="PDA_v2.g21181"/>
</dbReference>
<dbReference type="Proteomes" id="UP000887578">
    <property type="component" value="Unplaced"/>
</dbReference>
<feature type="region of interest" description="Disordered" evidence="1">
    <location>
        <begin position="231"/>
        <end position="306"/>
    </location>
</feature>
<feature type="compositionally biased region" description="Basic and acidic residues" evidence="1">
    <location>
        <begin position="521"/>
        <end position="538"/>
    </location>
</feature>
<feature type="region of interest" description="Disordered" evidence="1">
    <location>
        <begin position="513"/>
        <end position="548"/>
    </location>
</feature>
<evidence type="ECO:0000256" key="1">
    <source>
        <dbReference type="SAM" id="MobiDB-lite"/>
    </source>
</evidence>
<evidence type="ECO:0000256" key="2">
    <source>
        <dbReference type="SAM" id="Phobius"/>
    </source>
</evidence>
<keyword evidence="2" id="KW-0812">Transmembrane</keyword>
<feature type="compositionally biased region" description="Basic and acidic residues" evidence="1">
    <location>
        <begin position="265"/>
        <end position="291"/>
    </location>
</feature>
<evidence type="ECO:0000313" key="4">
    <source>
        <dbReference type="WBParaSite" id="PDA_v2.g21181.t1"/>
    </source>
</evidence>
<feature type="compositionally biased region" description="Basic residues" evidence="1">
    <location>
        <begin position="539"/>
        <end position="548"/>
    </location>
</feature>
<evidence type="ECO:0000313" key="3">
    <source>
        <dbReference type="Proteomes" id="UP000887578"/>
    </source>
</evidence>
<reference evidence="4" key="1">
    <citation type="submission" date="2022-11" db="UniProtKB">
        <authorList>
            <consortium name="WormBaseParasite"/>
        </authorList>
    </citation>
    <scope>IDENTIFICATION</scope>
</reference>
<protein>
    <submittedName>
        <fullName evidence="4">Uncharacterized protein</fullName>
    </submittedName>
</protein>
<feature type="transmembrane region" description="Helical" evidence="2">
    <location>
        <begin position="187"/>
        <end position="210"/>
    </location>
</feature>
<name>A0A914Q240_9BILA</name>